<keyword evidence="8 9" id="KW-0472">Membrane</keyword>
<evidence type="ECO:0000256" key="4">
    <source>
        <dbReference type="ARBA" id="ARBA00022475"/>
    </source>
</evidence>
<accession>A0A0P1I8A2</accession>
<dbReference type="InterPro" id="IPR058982">
    <property type="entry name" value="Beta-barrel_AprE"/>
</dbReference>
<feature type="transmembrane region" description="Helical" evidence="9">
    <location>
        <begin position="31"/>
        <end position="54"/>
    </location>
</feature>
<comment type="similarity">
    <text evidence="2 9">Belongs to the membrane fusion protein (MFP) (TC 8.A.1) family.</text>
</comment>
<dbReference type="Gene3D" id="2.40.50.100">
    <property type="match status" value="1"/>
</dbReference>
<keyword evidence="4 9" id="KW-1003">Cell membrane</keyword>
<reference evidence="14" key="1">
    <citation type="submission" date="2015-09" db="EMBL/GenBank/DDBJ databases">
        <authorList>
            <person name="Rodrigo-Torres L."/>
            <person name="Arahal D.R."/>
        </authorList>
    </citation>
    <scope>NUCLEOTIDE SEQUENCE [LARGE SCALE GENOMIC DNA]</scope>
    <source>
        <strain evidence="14">CECT 5091</strain>
    </source>
</reference>
<dbReference type="EMBL" id="CYUD01000005">
    <property type="protein sequence ID" value="CUJ97312.1"/>
    <property type="molecule type" value="Genomic_DNA"/>
</dbReference>
<keyword evidence="6 9" id="KW-0812">Transmembrane</keyword>
<evidence type="ECO:0000256" key="8">
    <source>
        <dbReference type="ARBA" id="ARBA00023136"/>
    </source>
</evidence>
<dbReference type="OrthoDB" id="9810980at2"/>
<evidence type="ECO:0000256" key="6">
    <source>
        <dbReference type="ARBA" id="ARBA00022692"/>
    </source>
</evidence>
<evidence type="ECO:0000256" key="2">
    <source>
        <dbReference type="ARBA" id="ARBA00009477"/>
    </source>
</evidence>
<evidence type="ECO:0000313" key="13">
    <source>
        <dbReference type="EMBL" id="CUJ97312.1"/>
    </source>
</evidence>
<evidence type="ECO:0000256" key="10">
    <source>
        <dbReference type="SAM" id="Coils"/>
    </source>
</evidence>
<evidence type="ECO:0000256" key="1">
    <source>
        <dbReference type="ARBA" id="ARBA00004377"/>
    </source>
</evidence>
<dbReference type="PANTHER" id="PTHR30386:SF17">
    <property type="entry name" value="ALKALINE PROTEASE SECRETION PROTEIN APRE"/>
    <property type="match status" value="1"/>
</dbReference>
<dbReference type="InterPro" id="IPR050739">
    <property type="entry name" value="MFP"/>
</dbReference>
<feature type="coiled-coil region" evidence="10">
    <location>
        <begin position="247"/>
        <end position="274"/>
    </location>
</feature>
<evidence type="ECO:0000256" key="7">
    <source>
        <dbReference type="ARBA" id="ARBA00022989"/>
    </source>
</evidence>
<dbReference type="Proteomes" id="UP000051260">
    <property type="component" value="Unassembled WGS sequence"/>
</dbReference>
<dbReference type="STRING" id="1715692.RUE5091_01787"/>
<evidence type="ECO:0000259" key="12">
    <source>
        <dbReference type="Pfam" id="PF26002"/>
    </source>
</evidence>
<dbReference type="RefSeq" id="WP_058281532.1">
    <property type="nucleotide sequence ID" value="NZ_CYUD01000005.1"/>
</dbReference>
<keyword evidence="7 9" id="KW-1133">Transmembrane helix</keyword>
<sequence>MTDLVKYSASRTAVGFHEAQLKEISNSSSGIARYVLSGLFTLAVFVGGSAYWAFASKLDGAVVAPASFVVEGQRKTVEHLDGGIIHSILVTDGQFVQAGQPLVQLDSTEIDVDLSVLGNQLGELSVRRARLLAQMSGQAQFEETTALASFQEGMDRLQWVSSYLTQKQLFDAEARARRTEAQINVQRIAGLRNQVTGLNEQRHATRNQIEITQVELSNLEKLLDKGLVAATRVNARQIELERLGGVDASLRTQIAQAKDQMQELELSLLSQQKLRDEVIAGELAVVEAQLDLVRPQFAGTLARLKRTQVLAPTSGRVVNLEVSTNGGVIRPGAPIMDIVPADQALIVEARVKTGDIDKLRIGQTTRIRLSAFAQADVPEAQGQIFDISADALEDERTGEAYYKARVKLDTEQPQDVAALDLVPGMPADLFVNTGERAVISYLSQPISDRLAKTFVE</sequence>
<dbReference type="GO" id="GO:0005886">
    <property type="term" value="C:plasma membrane"/>
    <property type="evidence" value="ECO:0007669"/>
    <property type="project" value="UniProtKB-SubCell"/>
</dbReference>
<keyword evidence="10" id="KW-0175">Coiled coil</keyword>
<evidence type="ECO:0000313" key="14">
    <source>
        <dbReference type="Proteomes" id="UP000051260"/>
    </source>
</evidence>
<evidence type="ECO:0000259" key="11">
    <source>
        <dbReference type="Pfam" id="PF25994"/>
    </source>
</evidence>
<dbReference type="PANTHER" id="PTHR30386">
    <property type="entry name" value="MEMBRANE FUSION SUBUNIT OF EMRAB-TOLC MULTIDRUG EFFLUX PUMP"/>
    <property type="match status" value="1"/>
</dbReference>
<name>A0A0P1I8A2_9RHOB</name>
<comment type="subcellular location">
    <subcellularLocation>
        <location evidence="1 9">Cell inner membrane</location>
        <topology evidence="1 9">Single-pass membrane protein</topology>
    </subcellularLocation>
</comment>
<evidence type="ECO:0000256" key="3">
    <source>
        <dbReference type="ARBA" id="ARBA00022448"/>
    </source>
</evidence>
<dbReference type="GO" id="GO:0015031">
    <property type="term" value="P:protein transport"/>
    <property type="evidence" value="ECO:0007669"/>
    <property type="project" value="InterPro"/>
</dbReference>
<evidence type="ECO:0000256" key="5">
    <source>
        <dbReference type="ARBA" id="ARBA00022519"/>
    </source>
</evidence>
<gene>
    <name evidence="13" type="primary">prsE_1</name>
    <name evidence="13" type="ORF">RUE5091_01787</name>
</gene>
<feature type="coiled-coil region" evidence="10">
    <location>
        <begin position="188"/>
        <end position="222"/>
    </location>
</feature>
<keyword evidence="14" id="KW-1185">Reference proteome</keyword>
<dbReference type="Gene3D" id="2.40.30.170">
    <property type="match status" value="1"/>
</dbReference>
<dbReference type="Pfam" id="PF26002">
    <property type="entry name" value="Beta-barrel_AprE"/>
    <property type="match status" value="1"/>
</dbReference>
<dbReference type="InterPro" id="IPR058781">
    <property type="entry name" value="HH_AprE-like"/>
</dbReference>
<feature type="domain" description="AprE-like beta-barrel" evidence="12">
    <location>
        <begin position="345"/>
        <end position="434"/>
    </location>
</feature>
<keyword evidence="3 9" id="KW-0813">Transport</keyword>
<evidence type="ECO:0000256" key="9">
    <source>
        <dbReference type="RuleBase" id="RU365093"/>
    </source>
</evidence>
<dbReference type="NCBIfam" id="TIGR01843">
    <property type="entry name" value="type_I_hlyD"/>
    <property type="match status" value="1"/>
</dbReference>
<keyword evidence="5 9" id="KW-0997">Cell inner membrane</keyword>
<dbReference type="AlphaFoldDB" id="A0A0P1I8A2"/>
<protein>
    <recommendedName>
        <fullName evidence="9">Membrane fusion protein (MFP) family protein</fullName>
    </recommendedName>
</protein>
<organism evidence="13 14">
    <name type="scientific">Ruegeria denitrificans</name>
    <dbReference type="NCBI Taxonomy" id="1715692"/>
    <lineage>
        <taxon>Bacteria</taxon>
        <taxon>Pseudomonadati</taxon>
        <taxon>Pseudomonadota</taxon>
        <taxon>Alphaproteobacteria</taxon>
        <taxon>Rhodobacterales</taxon>
        <taxon>Roseobacteraceae</taxon>
        <taxon>Ruegeria</taxon>
    </lineage>
</organism>
<dbReference type="InterPro" id="IPR010129">
    <property type="entry name" value="T1SS_HlyD"/>
</dbReference>
<proteinExistence type="inferred from homology"/>
<dbReference type="Pfam" id="PF25994">
    <property type="entry name" value="HH_AprE"/>
    <property type="match status" value="1"/>
</dbReference>
<feature type="domain" description="AprE-like long alpha-helical hairpin" evidence="11">
    <location>
        <begin position="113"/>
        <end position="298"/>
    </location>
</feature>
<dbReference type="PRINTS" id="PR01490">
    <property type="entry name" value="RTXTOXIND"/>
</dbReference>